<accession>A0A3P3RDG2</accession>
<feature type="region of interest" description="Disordered" evidence="1">
    <location>
        <begin position="1"/>
        <end position="51"/>
    </location>
</feature>
<dbReference type="AlphaFoldDB" id="A0A3P3RDG2"/>
<evidence type="ECO:0000313" key="3">
    <source>
        <dbReference type="Proteomes" id="UP000282322"/>
    </source>
</evidence>
<feature type="compositionally biased region" description="Basic and acidic residues" evidence="1">
    <location>
        <begin position="257"/>
        <end position="285"/>
    </location>
</feature>
<evidence type="ECO:0000256" key="1">
    <source>
        <dbReference type="SAM" id="MobiDB-lite"/>
    </source>
</evidence>
<feature type="compositionally biased region" description="Polar residues" evidence="1">
    <location>
        <begin position="215"/>
        <end position="225"/>
    </location>
</feature>
<comment type="caution">
    <text evidence="2">The sequence shown here is derived from an EMBL/GenBank/DDBJ whole genome shotgun (WGS) entry which is preliminary data.</text>
</comment>
<reference evidence="2 3" key="1">
    <citation type="submission" date="2018-11" db="EMBL/GenBank/DDBJ databases">
        <title>Taxonoimc description of Halomarina strain SPP-AMP-1.</title>
        <authorList>
            <person name="Pal Y."/>
            <person name="Srinivasana K."/>
            <person name="Verma A."/>
            <person name="Kumar P."/>
        </authorList>
    </citation>
    <scope>NUCLEOTIDE SEQUENCE [LARGE SCALE GENOMIC DNA]</scope>
    <source>
        <strain evidence="2 3">SPP-AMP-1</strain>
    </source>
</reference>
<organism evidence="2 3">
    <name type="scientific">Halocatena pleomorpha</name>
    <dbReference type="NCBI Taxonomy" id="1785090"/>
    <lineage>
        <taxon>Archaea</taxon>
        <taxon>Methanobacteriati</taxon>
        <taxon>Methanobacteriota</taxon>
        <taxon>Stenosarchaea group</taxon>
        <taxon>Halobacteria</taxon>
        <taxon>Halobacteriales</taxon>
        <taxon>Natronomonadaceae</taxon>
        <taxon>Halocatena</taxon>
    </lineage>
</organism>
<dbReference type="EMBL" id="RRCH01000014">
    <property type="protein sequence ID" value="RRJ31532.1"/>
    <property type="molecule type" value="Genomic_DNA"/>
</dbReference>
<sequence>MDTRGINTENEMNVRDSSSDSDEEPSEHSSMASEESDMAQKSSKDKGEKTGEHVEPQLLCEYCETGFDATELLKHVAYSEDESHGSLGSVPKGFHPAAAPVLEDGTVQVAVPDELRTNVHFHPLCRWCGKKFYLIENYIEHINDNEESLDGNCHRSGSRRSKRPLLVPFSRDGTVIPMIPPLTELTGNLDEATAFDRKKRSESDSSLDSNKSETTAEQISYTRIETMNKENRNVSSDAATSPEEMDGDDPSNDETEQEKRSPTAVIDRDRDSKEKNSATRSEKSDQVTTATKEAVNKKTVKIDGVLVALVDLIVEKETTEYDSRTALLDTALEEFLGSVITDGQTSFDDQITTSRRFDIKTDPVLKYLLEEIVKDQEEFSSYHEFVQHTLLDQLDIDAGANEILIPNYNRYAFVIEQLIQIDANPYETSSHIVHTALENHLKI</sequence>
<feature type="compositionally biased region" description="Basic and acidic residues" evidence="1">
    <location>
        <begin position="194"/>
        <end position="203"/>
    </location>
</feature>
<protein>
    <submittedName>
        <fullName evidence="2">Uncharacterized protein</fullName>
    </submittedName>
</protein>
<keyword evidence="3" id="KW-1185">Reference proteome</keyword>
<proteinExistence type="predicted"/>
<dbReference type="Proteomes" id="UP000282322">
    <property type="component" value="Unassembled WGS sequence"/>
</dbReference>
<evidence type="ECO:0000313" key="2">
    <source>
        <dbReference type="EMBL" id="RRJ31532.1"/>
    </source>
</evidence>
<gene>
    <name evidence="2" type="ORF">EIK79_07405</name>
</gene>
<feature type="compositionally biased region" description="Low complexity" evidence="1">
    <location>
        <begin position="204"/>
        <end position="213"/>
    </location>
</feature>
<feature type="compositionally biased region" description="Polar residues" evidence="1">
    <location>
        <begin position="1"/>
        <end position="11"/>
    </location>
</feature>
<feature type="compositionally biased region" description="Acidic residues" evidence="1">
    <location>
        <begin position="243"/>
        <end position="256"/>
    </location>
</feature>
<feature type="compositionally biased region" description="Basic and acidic residues" evidence="1">
    <location>
        <begin position="42"/>
        <end position="51"/>
    </location>
</feature>
<feature type="region of interest" description="Disordered" evidence="1">
    <location>
        <begin position="194"/>
        <end position="292"/>
    </location>
</feature>
<name>A0A3P3RDG2_9EURY</name>